<evidence type="ECO:0000313" key="2">
    <source>
        <dbReference type="EMBL" id="PHJ20167.1"/>
    </source>
</evidence>
<feature type="region of interest" description="Disordered" evidence="1">
    <location>
        <begin position="1"/>
        <end position="49"/>
    </location>
</feature>
<evidence type="ECO:0000256" key="1">
    <source>
        <dbReference type="SAM" id="MobiDB-lite"/>
    </source>
</evidence>
<dbReference type="EMBL" id="MIGC01002990">
    <property type="protein sequence ID" value="PHJ20167.1"/>
    <property type="molecule type" value="Genomic_DNA"/>
</dbReference>
<reference evidence="2 3" key="1">
    <citation type="journal article" date="2017" name="Int. J. Parasitol.">
        <title>The genome of the protozoan parasite Cystoisospora suis and a reverse vaccinology approach to identify vaccine candidates.</title>
        <authorList>
            <person name="Palmieri N."/>
            <person name="Shrestha A."/>
            <person name="Ruttkowski B."/>
            <person name="Beck T."/>
            <person name="Vogl C."/>
            <person name="Tomley F."/>
            <person name="Blake D.P."/>
            <person name="Joachim A."/>
        </authorList>
    </citation>
    <scope>NUCLEOTIDE SEQUENCE [LARGE SCALE GENOMIC DNA]</scope>
    <source>
        <strain evidence="2 3">Wien I</strain>
    </source>
</reference>
<dbReference type="Proteomes" id="UP000221165">
    <property type="component" value="Unassembled WGS sequence"/>
</dbReference>
<dbReference type="VEuPathDB" id="ToxoDB:CSUI_006001"/>
<name>A0A2C6KRV2_9APIC</name>
<keyword evidence="3" id="KW-1185">Reference proteome</keyword>
<sequence length="111" mass="12486">MMPHRHHFFPDATFLYREPHNHRRSRTVSRSEGQSPAGELPSSRGGWRPCLEANRHRHFALRKGLYTTKALDPAMQESQPGENARLGLSEASSRPESDGPKRSPGSWVADA</sequence>
<evidence type="ECO:0000313" key="3">
    <source>
        <dbReference type="Proteomes" id="UP000221165"/>
    </source>
</evidence>
<comment type="caution">
    <text evidence="2">The sequence shown here is derived from an EMBL/GenBank/DDBJ whole genome shotgun (WGS) entry which is preliminary data.</text>
</comment>
<dbReference type="RefSeq" id="XP_067921858.1">
    <property type="nucleotide sequence ID" value="XM_068066166.1"/>
</dbReference>
<gene>
    <name evidence="2" type="ORF">CSUI_006001</name>
</gene>
<dbReference type="AlphaFoldDB" id="A0A2C6KRV2"/>
<feature type="region of interest" description="Disordered" evidence="1">
    <location>
        <begin position="70"/>
        <end position="111"/>
    </location>
</feature>
<organism evidence="2 3">
    <name type="scientific">Cystoisospora suis</name>
    <dbReference type="NCBI Taxonomy" id="483139"/>
    <lineage>
        <taxon>Eukaryota</taxon>
        <taxon>Sar</taxon>
        <taxon>Alveolata</taxon>
        <taxon>Apicomplexa</taxon>
        <taxon>Conoidasida</taxon>
        <taxon>Coccidia</taxon>
        <taxon>Eucoccidiorida</taxon>
        <taxon>Eimeriorina</taxon>
        <taxon>Sarcocystidae</taxon>
        <taxon>Cystoisospora</taxon>
    </lineage>
</organism>
<feature type="non-terminal residue" evidence="2">
    <location>
        <position position="111"/>
    </location>
</feature>
<accession>A0A2C6KRV2</accession>
<proteinExistence type="predicted"/>
<protein>
    <submittedName>
        <fullName evidence="2">Uncharacterized protein</fullName>
    </submittedName>
</protein>
<dbReference type="GeneID" id="94429377"/>